<feature type="region of interest" description="Disordered" evidence="1">
    <location>
        <begin position="1"/>
        <end position="101"/>
    </location>
</feature>
<name>A0A514DDU7_9CAUD</name>
<gene>
    <name evidence="3" type="primary">105</name>
    <name evidence="3" type="ORF">SEA_PHRAPPUCCINO_105</name>
</gene>
<dbReference type="EMBL" id="MK937592">
    <property type="protein sequence ID" value="QDH91780.1"/>
    <property type="molecule type" value="Genomic_DNA"/>
</dbReference>
<dbReference type="InterPro" id="IPR055653">
    <property type="entry name" value="DUF7229"/>
</dbReference>
<evidence type="ECO:0000313" key="3">
    <source>
        <dbReference type="EMBL" id="QDH91780.1"/>
    </source>
</evidence>
<dbReference type="KEGG" id="vg:64767026"/>
<sequence length="204" mass="22869">MASDQDKQPVVEFDEYPLFSDADEAAPKTETDPEPQPAVGPVVVLDFDDEDEPAQEEEDDSDEQPEQQAVVVRDDPAPEQAVVVMDEAPARPAPSTSAPLKLEKTYSSEEVAKKFFGKSTQWLYWGMRDKDAEGNAITPVFVYEDGTPIEPKKIGKGQRRRYTLPIIKEMAAACYRRGNLKEPELRKVFAKIEAAEKDELIPVR</sequence>
<dbReference type="Proteomes" id="UP000316777">
    <property type="component" value="Segment"/>
</dbReference>
<evidence type="ECO:0000313" key="4">
    <source>
        <dbReference type="Proteomes" id="UP000316777"/>
    </source>
</evidence>
<protein>
    <recommendedName>
        <fullName evidence="2">DUF7229 domain-containing protein</fullName>
    </recommendedName>
</protein>
<proteinExistence type="predicted"/>
<keyword evidence="4" id="KW-1185">Reference proteome</keyword>
<dbReference type="Pfam" id="PF23875">
    <property type="entry name" value="DUF7229"/>
    <property type="match status" value="1"/>
</dbReference>
<accession>A0A514DDU7</accession>
<evidence type="ECO:0000256" key="1">
    <source>
        <dbReference type="SAM" id="MobiDB-lite"/>
    </source>
</evidence>
<dbReference type="RefSeq" id="YP_010059794.1">
    <property type="nucleotide sequence ID" value="NC_054727.1"/>
</dbReference>
<reference evidence="3 4" key="1">
    <citation type="submission" date="2019-05" db="EMBL/GenBank/DDBJ databases">
        <authorList>
            <person name="Pope W.H."/>
            <person name="Garlena R.A."/>
            <person name="Russell D.A."/>
            <person name="Jacobs-Sera D."/>
            <person name="Hatfull G.F."/>
        </authorList>
    </citation>
    <scope>NUCLEOTIDE SEQUENCE [LARGE SCALE GENOMIC DNA]</scope>
</reference>
<feature type="domain" description="DUF7229" evidence="2">
    <location>
        <begin position="102"/>
        <end position="194"/>
    </location>
</feature>
<evidence type="ECO:0000259" key="2">
    <source>
        <dbReference type="Pfam" id="PF23875"/>
    </source>
</evidence>
<organism evidence="3 4">
    <name type="scientific">Mycobacterium phage Phrappuccino</name>
    <dbReference type="NCBI Taxonomy" id="2591223"/>
    <lineage>
        <taxon>Viruses</taxon>
        <taxon>Duplodnaviria</taxon>
        <taxon>Heunggongvirae</taxon>
        <taxon>Uroviricota</taxon>
        <taxon>Caudoviricetes</taxon>
        <taxon>Phrappuccinovirus</taxon>
        <taxon>Phrappuccinovirus phrappuccino</taxon>
        <taxon>Phreappuccinovirus Phrappuccino</taxon>
    </lineage>
</organism>
<feature type="compositionally biased region" description="Acidic residues" evidence="1">
    <location>
        <begin position="46"/>
        <end position="65"/>
    </location>
</feature>
<dbReference type="GeneID" id="64767026"/>